<sequence>MSFRFVVQYGWKGEEKILSEERWLFDNSMKSSFVLVALHVLNAFLVVPSANNWERDEWTNIFESLLQHEHINNIMNKLISCMWKLATSKCVKYLQFNDLVSVLVVQIFDNESVPLENDSIRILQSTLIIATNKSKKSLFDKTLAINIPPSTSMIERLNGKKIYVHEKKSELSYSKRYEWRIELIISTIPSNEDCKLYQHPKANIHLKHYLRSTIPHTMSLRTQNSITNTTDCRGNLSFKCIAVQSKQTPISNTHKVQRHIQTLVVCSVVRSCNVKFFLLFFFFLKKKLTNKQKNLDRSYDKADTKVRAIMRCCAKWNIGKQRLTL</sequence>
<keyword evidence="2" id="KW-1185">Reference proteome</keyword>
<comment type="caution">
    <text evidence="1">The sequence shown here is derived from an EMBL/GenBank/DDBJ whole genome shotgun (WGS) entry which is preliminary data.</text>
</comment>
<gene>
    <name evidence="1" type="ORF">RFI_29401</name>
</gene>
<organism evidence="1 2">
    <name type="scientific">Reticulomyxa filosa</name>
    <dbReference type="NCBI Taxonomy" id="46433"/>
    <lineage>
        <taxon>Eukaryota</taxon>
        <taxon>Sar</taxon>
        <taxon>Rhizaria</taxon>
        <taxon>Retaria</taxon>
        <taxon>Foraminifera</taxon>
        <taxon>Monothalamids</taxon>
        <taxon>Reticulomyxidae</taxon>
        <taxon>Reticulomyxa</taxon>
    </lineage>
</organism>
<protein>
    <submittedName>
        <fullName evidence="1">Uncharacterized protein</fullName>
    </submittedName>
</protein>
<proteinExistence type="predicted"/>
<accession>X6M2Z2</accession>
<dbReference type="AlphaFoldDB" id="X6M2Z2"/>
<reference evidence="1 2" key="1">
    <citation type="journal article" date="2013" name="Curr. Biol.">
        <title>The Genome of the Foraminiferan Reticulomyxa filosa.</title>
        <authorList>
            <person name="Glockner G."/>
            <person name="Hulsmann N."/>
            <person name="Schleicher M."/>
            <person name="Noegel A.A."/>
            <person name="Eichinger L."/>
            <person name="Gallinger C."/>
            <person name="Pawlowski J."/>
            <person name="Sierra R."/>
            <person name="Euteneuer U."/>
            <person name="Pillet L."/>
            <person name="Moustafa A."/>
            <person name="Platzer M."/>
            <person name="Groth M."/>
            <person name="Szafranski K."/>
            <person name="Schliwa M."/>
        </authorList>
    </citation>
    <scope>NUCLEOTIDE SEQUENCE [LARGE SCALE GENOMIC DNA]</scope>
</reference>
<dbReference type="EMBL" id="ASPP01025467">
    <property type="protein sequence ID" value="ETO07991.1"/>
    <property type="molecule type" value="Genomic_DNA"/>
</dbReference>
<dbReference type="Proteomes" id="UP000023152">
    <property type="component" value="Unassembled WGS sequence"/>
</dbReference>
<evidence type="ECO:0000313" key="2">
    <source>
        <dbReference type="Proteomes" id="UP000023152"/>
    </source>
</evidence>
<evidence type="ECO:0000313" key="1">
    <source>
        <dbReference type="EMBL" id="ETO07991.1"/>
    </source>
</evidence>
<name>X6M2Z2_RETFI</name>